<reference evidence="2" key="1">
    <citation type="submission" date="2017-02" db="EMBL/GenBank/DDBJ databases">
        <title>Natronthermophilus aegyptiacus gen. nov.,sp. nov., an aerobic, extremely halophilic alkalithermophilic archaeon isolated from the athalassohaline Wadi An Natrun, Egypt.</title>
        <authorList>
            <person name="Zhao B."/>
        </authorList>
    </citation>
    <scope>NUCLEOTIDE SEQUENCE [LARGE SCALE GENOMIC DNA]</scope>
    <source>
        <strain evidence="2">JW/NM-HA 15</strain>
    </source>
</reference>
<proteinExistence type="predicted"/>
<dbReference type="RefSeq" id="WP_086887512.1">
    <property type="nucleotide sequence ID" value="NZ_CP019893.1"/>
</dbReference>
<evidence type="ECO:0000313" key="2">
    <source>
        <dbReference type="Proteomes" id="UP000250088"/>
    </source>
</evidence>
<gene>
    <name evidence="1" type="ORF">B1756_04750</name>
</gene>
<dbReference type="GeneID" id="32893361"/>
<dbReference type="EMBL" id="CP019893">
    <property type="protein sequence ID" value="ARS89133.1"/>
    <property type="molecule type" value="Genomic_DNA"/>
</dbReference>
<evidence type="ECO:0008006" key="3">
    <source>
        <dbReference type="Google" id="ProtNLM"/>
    </source>
</evidence>
<sequence>MTNETITDEDDLDRLLVEAIETNSEAVAAFVHQEGHLEGLFDTPAFETDRLDDRLLEAAADAEAAEGPDRLTAVLEKNADELATGLERVARLEATGDLETLVGLANTIALLAAAVDDDIVMSVGGTAGSLGEVADTTADPDTVAGVQTLLEGLGEAAGEKPPEQVGTVELMRTLRNPDVQRGLGFLVAMVRAVGVQLEDEREAIDRAAEESESSGERQ</sequence>
<accession>A0A2Z2HQY2</accession>
<dbReference type="OrthoDB" id="56850at2157"/>
<protein>
    <recommendedName>
        <fullName evidence="3">DUF1641 domain-containing protein</fullName>
    </recommendedName>
</protein>
<organism evidence="1 2">
    <name type="scientific">Natrarchaeobaculum aegyptiacum</name>
    <dbReference type="NCBI Taxonomy" id="745377"/>
    <lineage>
        <taxon>Archaea</taxon>
        <taxon>Methanobacteriati</taxon>
        <taxon>Methanobacteriota</taxon>
        <taxon>Stenosarchaea group</taxon>
        <taxon>Halobacteria</taxon>
        <taxon>Halobacteriales</taxon>
        <taxon>Natrialbaceae</taxon>
        <taxon>Natrarchaeobaculum</taxon>
    </lineage>
</organism>
<dbReference type="InterPro" id="IPR012440">
    <property type="entry name" value="DUF1641"/>
</dbReference>
<evidence type="ECO:0000313" key="1">
    <source>
        <dbReference type="EMBL" id="ARS89133.1"/>
    </source>
</evidence>
<name>A0A2Z2HQY2_9EURY</name>
<keyword evidence="2" id="KW-1185">Reference proteome</keyword>
<dbReference type="AlphaFoldDB" id="A0A2Z2HQY2"/>
<dbReference type="KEGG" id="naj:B1756_04750"/>
<dbReference type="PANTHER" id="PTHR38433">
    <property type="match status" value="1"/>
</dbReference>
<dbReference type="Proteomes" id="UP000250088">
    <property type="component" value="Chromosome"/>
</dbReference>
<dbReference type="PANTHER" id="PTHR38433:SF1">
    <property type="entry name" value="DUF1641 DOMAIN-CONTAINING PROTEIN"/>
    <property type="match status" value="1"/>
</dbReference>
<dbReference type="Pfam" id="PF07849">
    <property type="entry name" value="DUF1641"/>
    <property type="match status" value="1"/>
</dbReference>